<protein>
    <submittedName>
        <fullName evidence="1">PmoA family protein</fullName>
    </submittedName>
</protein>
<dbReference type="EMBL" id="BAAAYK010000038">
    <property type="protein sequence ID" value="GAA3359508.1"/>
    <property type="molecule type" value="Genomic_DNA"/>
</dbReference>
<accession>A0ABP6RV03</accession>
<dbReference type="Proteomes" id="UP001500483">
    <property type="component" value="Unassembled WGS sequence"/>
</dbReference>
<dbReference type="InterPro" id="IPR029475">
    <property type="entry name" value="DUF6807"/>
</dbReference>
<dbReference type="RefSeq" id="WP_344928001.1">
    <property type="nucleotide sequence ID" value="NZ_BAAAYK010000038.1"/>
</dbReference>
<keyword evidence="2" id="KW-1185">Reference proteome</keyword>
<evidence type="ECO:0000313" key="1">
    <source>
        <dbReference type="EMBL" id="GAA3359508.1"/>
    </source>
</evidence>
<sequence>MIADLRLGGAVVAEYHGGAELPAHLGPRPHLHPVRTLRGTEVTAVRPAGHPWHLGFSLAAQDVDGWNLWGGATYLRGRGYVHRADHGRIEHLGFDAVRPNELRQRLRWCAPDGSALLDERRRLQSLPAADGWELAVRTELTNPTGRDVRIGSPATNGRSGAGYGGFFWRLPGDGEAFTADAAGEAEVHGSTAPWLAWAGRDHTLVFAAAEPDPWFVRTRDYPGVGGQLAPREPVVLTPGAVLVRGLRVLVADGELDRAAARRWAETDPRERVPGSG</sequence>
<name>A0ABP6RV03_9PSEU</name>
<organism evidence="1 2">
    <name type="scientific">Saccharopolyspora gregorii</name>
    <dbReference type="NCBI Taxonomy" id="33914"/>
    <lineage>
        <taxon>Bacteria</taxon>
        <taxon>Bacillati</taxon>
        <taxon>Actinomycetota</taxon>
        <taxon>Actinomycetes</taxon>
        <taxon>Pseudonocardiales</taxon>
        <taxon>Pseudonocardiaceae</taxon>
        <taxon>Saccharopolyspora</taxon>
    </lineage>
</organism>
<comment type="caution">
    <text evidence="1">The sequence shown here is derived from an EMBL/GenBank/DDBJ whole genome shotgun (WGS) entry which is preliminary data.</text>
</comment>
<dbReference type="Pfam" id="PF14100">
    <property type="entry name" value="DUF6807"/>
    <property type="match status" value="1"/>
</dbReference>
<evidence type="ECO:0000313" key="2">
    <source>
        <dbReference type="Proteomes" id="UP001500483"/>
    </source>
</evidence>
<proteinExistence type="predicted"/>
<reference evidence="2" key="1">
    <citation type="journal article" date="2019" name="Int. J. Syst. Evol. Microbiol.">
        <title>The Global Catalogue of Microorganisms (GCM) 10K type strain sequencing project: providing services to taxonomists for standard genome sequencing and annotation.</title>
        <authorList>
            <consortium name="The Broad Institute Genomics Platform"/>
            <consortium name="The Broad Institute Genome Sequencing Center for Infectious Disease"/>
            <person name="Wu L."/>
            <person name="Ma J."/>
        </authorList>
    </citation>
    <scope>NUCLEOTIDE SEQUENCE [LARGE SCALE GENOMIC DNA]</scope>
    <source>
        <strain evidence="2">JCM 9687</strain>
    </source>
</reference>
<gene>
    <name evidence="1" type="ORF">GCM10020366_35810</name>
</gene>